<proteinExistence type="predicted"/>
<dbReference type="EMBL" id="AP018227">
    <property type="protein sequence ID" value="BAY85643.1"/>
    <property type="molecule type" value="Genomic_DNA"/>
</dbReference>
<gene>
    <name evidence="1" type="ORF">NIES267_51440</name>
</gene>
<protein>
    <submittedName>
        <fullName evidence="1">Uncharacterized protein</fullName>
    </submittedName>
</protein>
<name>A0A1Z4LWP0_9CYAN</name>
<evidence type="ECO:0000313" key="1">
    <source>
        <dbReference type="EMBL" id="BAY85643.1"/>
    </source>
</evidence>
<reference evidence="1 2" key="1">
    <citation type="submission" date="2017-06" db="EMBL/GenBank/DDBJ databases">
        <title>Genome sequencing of cyanobaciteial culture collection at National Institute for Environmental Studies (NIES).</title>
        <authorList>
            <person name="Hirose Y."/>
            <person name="Shimura Y."/>
            <person name="Fujisawa T."/>
            <person name="Nakamura Y."/>
            <person name="Kawachi M."/>
        </authorList>
    </citation>
    <scope>NUCLEOTIDE SEQUENCE [LARGE SCALE GENOMIC DNA]</scope>
    <source>
        <strain evidence="1 2">NIES-267</strain>
    </source>
</reference>
<evidence type="ECO:0000313" key="2">
    <source>
        <dbReference type="Proteomes" id="UP000218418"/>
    </source>
</evidence>
<dbReference type="Pfam" id="PF22814">
    <property type="entry name" value="WelO5"/>
    <property type="match status" value="1"/>
</dbReference>
<dbReference type="Proteomes" id="UP000218418">
    <property type="component" value="Chromosome"/>
</dbReference>
<dbReference type="Gene3D" id="2.60.120.620">
    <property type="entry name" value="q2cbj1_9rhob like domain"/>
    <property type="match status" value="1"/>
</dbReference>
<dbReference type="AlphaFoldDB" id="A0A1Z4LWP0"/>
<accession>A0A1Z4LWP0</accession>
<organism evidence="1 2">
    <name type="scientific">Calothrix parasitica NIES-267</name>
    <dbReference type="NCBI Taxonomy" id="1973488"/>
    <lineage>
        <taxon>Bacteria</taxon>
        <taxon>Bacillati</taxon>
        <taxon>Cyanobacteriota</taxon>
        <taxon>Cyanophyceae</taxon>
        <taxon>Nostocales</taxon>
        <taxon>Calotrichaceae</taxon>
        <taxon>Calothrix</taxon>
    </lineage>
</organism>
<dbReference type="OrthoDB" id="419123at2"/>
<sequence>MQLTQQQQKTLVKISQNLTITDLLDLLEGKILALRIPSYYHHEQAAQISEELIEQDTLERYHRAPDVGVQRTGITFFETNGNEEMLERYYQQAPACNRNIRYTCSPLLSPIDKLRLDLGDMWLAGACIENIHNRTMLAGIGRVFEDNFELPPHQDILARDVSDAPIYPTYPFSYLVSQLSANIYLRTPKFGGELEIWEVKPSTTTQPEIQDKEYKYEGIIDRRILPEPAAVIKPQIGELILFDSTRVHAVRASHGGPRVSMSMFIGYRNQDEPLTYWS</sequence>
<keyword evidence="2" id="KW-1185">Reference proteome</keyword>
<dbReference type="InterPro" id="IPR055091">
    <property type="entry name" value="WelO5-like"/>
</dbReference>